<reference evidence="5 6" key="1">
    <citation type="journal article" date="2018" name="Sci. Rep.">
        <title>Genomic signatures of local adaptation to the degree of environmental predictability in rotifers.</title>
        <authorList>
            <person name="Franch-Gras L."/>
            <person name="Hahn C."/>
            <person name="Garcia-Roger E.M."/>
            <person name="Carmona M.J."/>
            <person name="Serra M."/>
            <person name="Gomez A."/>
        </authorList>
    </citation>
    <scope>NUCLEOTIDE SEQUENCE [LARGE SCALE GENOMIC DNA]</scope>
    <source>
        <strain evidence="5">HYR1</strain>
    </source>
</reference>
<dbReference type="InterPro" id="IPR000210">
    <property type="entry name" value="BTB/POZ_dom"/>
</dbReference>
<dbReference type="InterPro" id="IPR011043">
    <property type="entry name" value="Gal_Oxase/kelch_b-propeller"/>
</dbReference>
<evidence type="ECO:0000313" key="5">
    <source>
        <dbReference type="EMBL" id="RNA40916.1"/>
    </source>
</evidence>
<feature type="domain" description="BTB" evidence="4">
    <location>
        <begin position="111"/>
        <end position="186"/>
    </location>
</feature>
<dbReference type="Pfam" id="PF01344">
    <property type="entry name" value="Kelch_1"/>
    <property type="match status" value="5"/>
</dbReference>
<dbReference type="AlphaFoldDB" id="A0A3M7SYX4"/>
<dbReference type="PROSITE" id="PS50097">
    <property type="entry name" value="BTB"/>
    <property type="match status" value="1"/>
</dbReference>
<accession>A0A3M7SYX4</accession>
<feature type="region of interest" description="Disordered" evidence="3">
    <location>
        <begin position="559"/>
        <end position="589"/>
    </location>
</feature>
<keyword evidence="6" id="KW-1185">Reference proteome</keyword>
<protein>
    <submittedName>
        <fullName evidence="5">Influenza virus NS1A-binding-like protein</fullName>
    </submittedName>
</protein>
<dbReference type="PANTHER" id="PTHR24412">
    <property type="entry name" value="KELCH PROTEIN"/>
    <property type="match status" value="1"/>
</dbReference>
<evidence type="ECO:0000313" key="6">
    <source>
        <dbReference type="Proteomes" id="UP000276133"/>
    </source>
</evidence>
<dbReference type="PANTHER" id="PTHR24412:SF489">
    <property type="entry name" value="RING FINGER DOMAIN AND KELCH REPEAT-CONTAINING PROTEIN DDB_G0271372"/>
    <property type="match status" value="1"/>
</dbReference>
<feature type="region of interest" description="Disordered" evidence="3">
    <location>
        <begin position="1"/>
        <end position="23"/>
    </location>
</feature>
<feature type="compositionally biased region" description="Polar residues" evidence="3">
    <location>
        <begin position="575"/>
        <end position="587"/>
    </location>
</feature>
<feature type="region of interest" description="Disordered" evidence="3">
    <location>
        <begin position="150"/>
        <end position="169"/>
    </location>
</feature>
<feature type="compositionally biased region" description="Basic and acidic residues" evidence="3">
    <location>
        <begin position="160"/>
        <end position="169"/>
    </location>
</feature>
<feature type="compositionally biased region" description="Low complexity" evidence="3">
    <location>
        <begin position="150"/>
        <end position="159"/>
    </location>
</feature>
<dbReference type="Pfam" id="PF00651">
    <property type="entry name" value="BTB"/>
    <property type="match status" value="2"/>
</dbReference>
<dbReference type="InterPro" id="IPR015915">
    <property type="entry name" value="Kelch-typ_b-propeller"/>
</dbReference>
<sequence length="914" mass="104160">MSSSSASRTQKCFSESPERQTSLVDLNTKRISTDGSSTSSLFIKENNHKFSNSDLYDYTNEAFKTPEIARSDEVFDNSSDQNFDGLLFVDANNFNQTMKILNALRKNRQLCDLILQLDNDTRDIYCHQIILACNSKFFMEIFTNYELEQSSSQSNGSTDSLKEEALSEHEKSLEQIRKKSLQTLVNSNVNSTQRQLVFCLSGFLKYFLKDTNHHHFAKMNTAINHNSQFHHHYNHNNKSVDPSSSTHEEKNQQFNHNMDYEALKVCIDYMYTSKLRVPSYLIPHVYTLAYHLSFDSIVSACGQHLTKNLCVDNCLSIRSFALDEKLIQASTQCIEKNIEYILELKPGLSSTHSSSHDLMSQEFAKESNCKPSINLANKEFNNLPRIRIELVGIKHTRAKLPDNIVNLTQMCMKWLICQLSEKNNCDLNYLCDQLNMLYMNANDQNLHDCCFMDSSDTNYTDYINDYQKMHTQSIDSISPPIGKSFQHQLSTGSNSKLKTFKITDQELSAIGNGTPIKFKVLHDNEIICTHQINEHTFITICTLTGKLVTLSVHLLLSNENSSDSDSKPEMRSESKTSLNNDTESLSSLDHGLQANGTECERLAKMKLARCSHGVIGYENKLFIIGGYERGECLNLCEVYDPKNNTIEEIKPMQHRRGRAAVTYLERTKSIYVMGGSDGHEDLNSIETFDLQKKTWKLTKFDLELGFTNLAAIGCDKFIYLVGLKADSSSNRSRTCCLRYEPETNEFTRMAELNYGRSQSALIWTTLANNEKSNDFALFVFGGNDSMRCLASCEVYNVRDDRWLPIANMFEPRRSAGAAVHKKSQMIYVVGGTNGTQSLKSVEIYDIKNKKWSTGPELNIARNNVTVEFIGEILFAIGGFDGKSFLKTIEYLNCNNLEQGWSMYHKYNDFDFLRN</sequence>
<dbReference type="SUPFAM" id="SSF54695">
    <property type="entry name" value="POZ domain"/>
    <property type="match status" value="1"/>
</dbReference>
<dbReference type="SUPFAM" id="SSF50965">
    <property type="entry name" value="Galactose oxidase, central domain"/>
    <property type="match status" value="1"/>
</dbReference>
<dbReference type="InterPro" id="IPR011333">
    <property type="entry name" value="SKP1/BTB/POZ_sf"/>
</dbReference>
<dbReference type="Gene3D" id="3.30.710.10">
    <property type="entry name" value="Potassium Channel Kv1.1, Chain A"/>
    <property type="match status" value="2"/>
</dbReference>
<dbReference type="SMART" id="SM00225">
    <property type="entry name" value="BTB"/>
    <property type="match status" value="1"/>
</dbReference>
<proteinExistence type="predicted"/>
<dbReference type="Gene3D" id="2.120.10.80">
    <property type="entry name" value="Kelch-type beta propeller"/>
    <property type="match status" value="2"/>
</dbReference>
<dbReference type="OrthoDB" id="45365at2759"/>
<dbReference type="EMBL" id="REGN01000569">
    <property type="protein sequence ID" value="RNA40916.1"/>
    <property type="molecule type" value="Genomic_DNA"/>
</dbReference>
<name>A0A3M7SYX4_BRAPC</name>
<dbReference type="InterPro" id="IPR006652">
    <property type="entry name" value="Kelch_1"/>
</dbReference>
<dbReference type="SMART" id="SM00612">
    <property type="entry name" value="Kelch"/>
    <property type="match status" value="4"/>
</dbReference>
<evidence type="ECO:0000256" key="1">
    <source>
        <dbReference type="ARBA" id="ARBA00022441"/>
    </source>
</evidence>
<evidence type="ECO:0000259" key="4">
    <source>
        <dbReference type="PROSITE" id="PS50097"/>
    </source>
</evidence>
<organism evidence="5 6">
    <name type="scientific">Brachionus plicatilis</name>
    <name type="common">Marine rotifer</name>
    <name type="synonym">Brachionus muelleri</name>
    <dbReference type="NCBI Taxonomy" id="10195"/>
    <lineage>
        <taxon>Eukaryota</taxon>
        <taxon>Metazoa</taxon>
        <taxon>Spiralia</taxon>
        <taxon>Gnathifera</taxon>
        <taxon>Rotifera</taxon>
        <taxon>Eurotatoria</taxon>
        <taxon>Monogononta</taxon>
        <taxon>Pseudotrocha</taxon>
        <taxon>Ploima</taxon>
        <taxon>Brachionidae</taxon>
        <taxon>Brachionus</taxon>
    </lineage>
</organism>
<gene>
    <name evidence="5" type="ORF">BpHYR1_045803</name>
</gene>
<evidence type="ECO:0000256" key="2">
    <source>
        <dbReference type="ARBA" id="ARBA00022737"/>
    </source>
</evidence>
<keyword evidence="2" id="KW-0677">Repeat</keyword>
<evidence type="ECO:0000256" key="3">
    <source>
        <dbReference type="SAM" id="MobiDB-lite"/>
    </source>
</evidence>
<feature type="compositionally biased region" description="Basic and acidic residues" evidence="3">
    <location>
        <begin position="564"/>
        <end position="574"/>
    </location>
</feature>
<keyword evidence="1" id="KW-0880">Kelch repeat</keyword>
<comment type="caution">
    <text evidence="5">The sequence shown here is derived from an EMBL/GenBank/DDBJ whole genome shotgun (WGS) entry which is preliminary data.</text>
</comment>
<dbReference type="STRING" id="10195.A0A3M7SYX4"/>
<dbReference type="Proteomes" id="UP000276133">
    <property type="component" value="Unassembled WGS sequence"/>
</dbReference>